<comment type="subcellular location">
    <subcellularLocation>
        <location evidence="4">Cell outer membrane</location>
    </subcellularLocation>
</comment>
<dbReference type="RefSeq" id="WP_091964471.1">
    <property type="nucleotide sequence ID" value="NZ_FOLH01000005.1"/>
</dbReference>
<proteinExistence type="inferred from homology"/>
<dbReference type="AlphaFoldDB" id="A0A1I1J076"/>
<organism evidence="6 7">
    <name type="scientific">Marinospirillum celere</name>
    <dbReference type="NCBI Taxonomy" id="1122252"/>
    <lineage>
        <taxon>Bacteria</taxon>
        <taxon>Pseudomonadati</taxon>
        <taxon>Pseudomonadota</taxon>
        <taxon>Gammaproteobacteria</taxon>
        <taxon>Oceanospirillales</taxon>
        <taxon>Oceanospirillaceae</taxon>
        <taxon>Marinospirillum</taxon>
    </lineage>
</organism>
<feature type="domain" description="Pyrrolo-quinoline quinone repeat" evidence="5">
    <location>
        <begin position="80"/>
        <end position="316"/>
    </location>
</feature>
<feature type="chain" id="PRO_5011804107" description="Outer membrane protein assembly factor BamB" evidence="4">
    <location>
        <begin position="19"/>
        <end position="392"/>
    </location>
</feature>
<dbReference type="InterPro" id="IPR011047">
    <property type="entry name" value="Quinoprotein_ADH-like_sf"/>
</dbReference>
<evidence type="ECO:0000313" key="7">
    <source>
        <dbReference type="Proteomes" id="UP000199058"/>
    </source>
</evidence>
<comment type="subunit">
    <text evidence="4">Part of the Bam complex.</text>
</comment>
<dbReference type="InterPro" id="IPR002372">
    <property type="entry name" value="PQQ_rpt_dom"/>
</dbReference>
<dbReference type="SUPFAM" id="SSF50998">
    <property type="entry name" value="Quinoprotein alcohol dehydrogenase-like"/>
    <property type="match status" value="1"/>
</dbReference>
<name>A0A1I1J076_9GAMM</name>
<dbReference type="Gene3D" id="2.130.10.10">
    <property type="entry name" value="YVTN repeat-like/Quinoprotein amine dehydrogenase"/>
    <property type="match status" value="1"/>
</dbReference>
<keyword evidence="7" id="KW-1185">Reference proteome</keyword>
<dbReference type="Pfam" id="PF13360">
    <property type="entry name" value="PQQ_2"/>
    <property type="match status" value="1"/>
</dbReference>
<dbReference type="GO" id="GO:0051205">
    <property type="term" value="P:protein insertion into membrane"/>
    <property type="evidence" value="ECO:0007669"/>
    <property type="project" value="UniProtKB-UniRule"/>
</dbReference>
<protein>
    <recommendedName>
        <fullName evidence="4">Outer membrane protein assembly factor BamB</fullName>
    </recommendedName>
</protein>
<feature type="signal peptide" evidence="4">
    <location>
        <begin position="1"/>
        <end position="18"/>
    </location>
</feature>
<keyword evidence="1 4" id="KW-0732">Signal</keyword>
<comment type="function">
    <text evidence="4">Part of the outer membrane protein assembly complex, which is involved in assembly and insertion of beta-barrel proteins into the outer membrane.</text>
</comment>
<gene>
    <name evidence="4" type="primary">bamB</name>
    <name evidence="6" type="ORF">SAMN05660443_2588</name>
</gene>
<dbReference type="SMART" id="SM00564">
    <property type="entry name" value="PQQ"/>
    <property type="match status" value="7"/>
</dbReference>
<evidence type="ECO:0000259" key="5">
    <source>
        <dbReference type="Pfam" id="PF13360"/>
    </source>
</evidence>
<dbReference type="InterPro" id="IPR018391">
    <property type="entry name" value="PQQ_b-propeller_rpt"/>
</dbReference>
<dbReference type="GO" id="GO:0009279">
    <property type="term" value="C:cell outer membrane"/>
    <property type="evidence" value="ECO:0007669"/>
    <property type="project" value="UniProtKB-SubCell"/>
</dbReference>
<dbReference type="PANTHER" id="PTHR34512">
    <property type="entry name" value="CELL SURFACE PROTEIN"/>
    <property type="match status" value="1"/>
</dbReference>
<comment type="similarity">
    <text evidence="4">Belongs to the BamB family.</text>
</comment>
<accession>A0A1I1J076</accession>
<evidence type="ECO:0000256" key="1">
    <source>
        <dbReference type="ARBA" id="ARBA00022729"/>
    </source>
</evidence>
<dbReference type="NCBIfam" id="TIGR03300">
    <property type="entry name" value="assembly_YfgL"/>
    <property type="match status" value="1"/>
</dbReference>
<evidence type="ECO:0000256" key="2">
    <source>
        <dbReference type="ARBA" id="ARBA00023136"/>
    </source>
</evidence>
<reference evidence="6 7" key="1">
    <citation type="submission" date="2016-10" db="EMBL/GenBank/DDBJ databases">
        <authorList>
            <person name="de Groot N.N."/>
        </authorList>
    </citation>
    <scope>NUCLEOTIDE SEQUENCE [LARGE SCALE GENOMIC DNA]</scope>
    <source>
        <strain evidence="6 7">DSM 18438</strain>
    </source>
</reference>
<evidence type="ECO:0000256" key="4">
    <source>
        <dbReference type="HAMAP-Rule" id="MF_00923"/>
    </source>
</evidence>
<evidence type="ECO:0000313" key="6">
    <source>
        <dbReference type="EMBL" id="SFC41531.1"/>
    </source>
</evidence>
<dbReference type="PANTHER" id="PTHR34512:SF30">
    <property type="entry name" value="OUTER MEMBRANE PROTEIN ASSEMBLY FACTOR BAMB"/>
    <property type="match status" value="1"/>
</dbReference>
<dbReference type="Proteomes" id="UP000199058">
    <property type="component" value="Unassembled WGS sequence"/>
</dbReference>
<dbReference type="HAMAP" id="MF_00923">
    <property type="entry name" value="OM_assembly_BamB"/>
    <property type="match status" value="1"/>
</dbReference>
<dbReference type="STRING" id="1122252.SAMN05660443_2588"/>
<evidence type="ECO:0000256" key="3">
    <source>
        <dbReference type="ARBA" id="ARBA00023237"/>
    </source>
</evidence>
<dbReference type="InterPro" id="IPR017687">
    <property type="entry name" value="BamB"/>
</dbReference>
<dbReference type="GO" id="GO:0043165">
    <property type="term" value="P:Gram-negative-bacterium-type cell outer membrane assembly"/>
    <property type="evidence" value="ECO:0007669"/>
    <property type="project" value="UniProtKB-UniRule"/>
</dbReference>
<keyword evidence="2 4" id="KW-0472">Membrane</keyword>
<dbReference type="OrthoDB" id="5173551at2"/>
<dbReference type="EMBL" id="FOLH01000005">
    <property type="protein sequence ID" value="SFC41531.1"/>
    <property type="molecule type" value="Genomic_DNA"/>
</dbReference>
<dbReference type="InterPro" id="IPR015943">
    <property type="entry name" value="WD40/YVTN_repeat-like_dom_sf"/>
</dbReference>
<sequence length="392" mass="42769" precursor="true">MLASLSASLLKTAAVSLALFLVGCSSLPEPQYPPEPLPEHSGENSLQREWRDHSGFGERWRGYDLSPALSGSLLITGDAKGYLQAFDLEGGFLSSSRTLWTKELGVGISAGLTLVNDQLFLVTQNGQLVKKDARTGQEIWQVRLPSEALSPAQVGEGLVAVKTADGKLTGFNRETGRQLWSFDSRLPSLTLRGTASPTITSTQTFVGFANGRLYAVDNATGQARWDTRIAQPQGRTDIERLVDIDGQARLADGLLIINSYQGETQALDPFSGRSRWSQDISSFHSPVIHDGQVFIVDEASRIHALDLASGSNLWKQEALFGRQLTEPVILSGLLVVADYQGYIHLIDPETGRVTGRQGFDLDGIRSTPIVNEDRLLVHSIRGRLGLFTLKKD</sequence>
<keyword evidence="3 4" id="KW-0998">Cell outer membrane</keyword>